<comment type="subcellular location">
    <subcellularLocation>
        <location evidence="1">Membrane</location>
        <topology evidence="1">Multi-pass membrane protein</topology>
    </subcellularLocation>
</comment>
<reference evidence="8 9" key="1">
    <citation type="submission" date="2024-01" db="EMBL/GenBank/DDBJ databases">
        <title>Pedobacter sp. nov., isolated from fresh soil.</title>
        <authorList>
            <person name="Le N.T.T."/>
        </authorList>
    </citation>
    <scope>NUCLEOTIDE SEQUENCE [LARGE SCALE GENOMIC DNA]</scope>
    <source>
        <strain evidence="8 9">KR3-3</strain>
    </source>
</reference>
<feature type="domain" description="HTH cro/C1-type" evidence="7">
    <location>
        <begin position="6"/>
        <end position="60"/>
    </location>
</feature>
<dbReference type="RefSeq" id="WP_330108156.1">
    <property type="nucleotide sequence ID" value="NZ_JAZDQT010000002.1"/>
</dbReference>
<evidence type="ECO:0000256" key="5">
    <source>
        <dbReference type="ARBA" id="ARBA00023136"/>
    </source>
</evidence>
<keyword evidence="9" id="KW-1185">Reference proteome</keyword>
<dbReference type="Pfam" id="PF01381">
    <property type="entry name" value="HTH_3"/>
    <property type="match status" value="1"/>
</dbReference>
<feature type="transmembrane region" description="Helical" evidence="6">
    <location>
        <begin position="147"/>
        <end position="164"/>
    </location>
</feature>
<protein>
    <submittedName>
        <fullName evidence="8">Helix-turn-helix domain-containing protein</fullName>
    </submittedName>
</protein>
<dbReference type="EMBL" id="JAZDQT010000002">
    <property type="protein sequence ID" value="MEE1945836.1"/>
    <property type="molecule type" value="Genomic_DNA"/>
</dbReference>
<dbReference type="CDD" id="cd00093">
    <property type="entry name" value="HTH_XRE"/>
    <property type="match status" value="1"/>
</dbReference>
<dbReference type="InterPro" id="IPR010982">
    <property type="entry name" value="Lambda_DNA-bd_dom_sf"/>
</dbReference>
<dbReference type="Proteomes" id="UP001336835">
    <property type="component" value="Unassembled WGS sequence"/>
</dbReference>
<dbReference type="Pfam" id="PF09685">
    <property type="entry name" value="MamF_MmsF"/>
    <property type="match status" value="1"/>
</dbReference>
<feature type="transmembrane region" description="Helical" evidence="6">
    <location>
        <begin position="79"/>
        <end position="104"/>
    </location>
</feature>
<name>A0ABU7I968_9SPHI</name>
<evidence type="ECO:0000313" key="8">
    <source>
        <dbReference type="EMBL" id="MEE1945836.1"/>
    </source>
</evidence>
<keyword evidence="5 6" id="KW-0472">Membrane</keyword>
<sequence length="182" mass="20479">MPTSPLATFRRKKGLSQEQLATLSGVSARTIQRIEKGTVEAHLATLKLLADCLDVEPELLLEKASDATTAGKVNKLAPLFHGLALVGLFFPILNIILPGFLWLLKKDEQSEYDRQGKQVLNFQLTMSFAFVPSVLLLIFFFPVGFPLTLLIYFYTVVMCLLNLFRSINQQPIRYPLSFAFLK</sequence>
<evidence type="ECO:0000256" key="2">
    <source>
        <dbReference type="ARBA" id="ARBA00022692"/>
    </source>
</evidence>
<dbReference type="SMART" id="SM00530">
    <property type="entry name" value="HTH_XRE"/>
    <property type="match status" value="1"/>
</dbReference>
<organism evidence="8 9">
    <name type="scientific">Pedobacter albus</name>
    <dbReference type="NCBI Taxonomy" id="3113905"/>
    <lineage>
        <taxon>Bacteria</taxon>
        <taxon>Pseudomonadati</taxon>
        <taxon>Bacteroidota</taxon>
        <taxon>Sphingobacteriia</taxon>
        <taxon>Sphingobacteriales</taxon>
        <taxon>Sphingobacteriaceae</taxon>
        <taxon>Pedobacter</taxon>
    </lineage>
</organism>
<dbReference type="SUPFAM" id="SSF47413">
    <property type="entry name" value="lambda repressor-like DNA-binding domains"/>
    <property type="match status" value="1"/>
</dbReference>
<dbReference type="Gene3D" id="1.10.260.40">
    <property type="entry name" value="lambda repressor-like DNA-binding domains"/>
    <property type="match status" value="1"/>
</dbReference>
<evidence type="ECO:0000256" key="1">
    <source>
        <dbReference type="ARBA" id="ARBA00004141"/>
    </source>
</evidence>
<keyword evidence="2 6" id="KW-0812">Transmembrane</keyword>
<evidence type="ECO:0000313" key="9">
    <source>
        <dbReference type="Proteomes" id="UP001336835"/>
    </source>
</evidence>
<feature type="transmembrane region" description="Helical" evidence="6">
    <location>
        <begin position="124"/>
        <end position="141"/>
    </location>
</feature>
<accession>A0ABU7I968</accession>
<evidence type="ECO:0000256" key="3">
    <source>
        <dbReference type="ARBA" id="ARBA00022989"/>
    </source>
</evidence>
<evidence type="ECO:0000256" key="4">
    <source>
        <dbReference type="ARBA" id="ARBA00023125"/>
    </source>
</evidence>
<evidence type="ECO:0000256" key="6">
    <source>
        <dbReference type="SAM" id="Phobius"/>
    </source>
</evidence>
<proteinExistence type="predicted"/>
<dbReference type="InterPro" id="IPR050807">
    <property type="entry name" value="TransReg_Diox_bact_type"/>
</dbReference>
<keyword evidence="3 6" id="KW-1133">Transmembrane helix</keyword>
<dbReference type="InterPro" id="IPR019109">
    <property type="entry name" value="MamF_MmsF"/>
</dbReference>
<evidence type="ECO:0000259" key="7">
    <source>
        <dbReference type="PROSITE" id="PS50943"/>
    </source>
</evidence>
<dbReference type="InterPro" id="IPR001387">
    <property type="entry name" value="Cro/C1-type_HTH"/>
</dbReference>
<comment type="caution">
    <text evidence="8">The sequence shown here is derived from an EMBL/GenBank/DDBJ whole genome shotgun (WGS) entry which is preliminary data.</text>
</comment>
<dbReference type="PANTHER" id="PTHR46797:SF1">
    <property type="entry name" value="METHYLPHOSPHONATE SYNTHASE"/>
    <property type="match status" value="1"/>
</dbReference>
<dbReference type="PANTHER" id="PTHR46797">
    <property type="entry name" value="HTH-TYPE TRANSCRIPTIONAL REGULATOR"/>
    <property type="match status" value="1"/>
</dbReference>
<dbReference type="PROSITE" id="PS50943">
    <property type="entry name" value="HTH_CROC1"/>
    <property type="match status" value="1"/>
</dbReference>
<gene>
    <name evidence="8" type="ORF">VRU48_12010</name>
</gene>
<keyword evidence="4" id="KW-0238">DNA-binding</keyword>